<proteinExistence type="predicted"/>
<reference evidence="1" key="1">
    <citation type="journal article" date="2020" name="Nature">
        <title>Giant virus diversity and host interactions through global metagenomics.</title>
        <authorList>
            <person name="Schulz F."/>
            <person name="Roux S."/>
            <person name="Paez-Espino D."/>
            <person name="Jungbluth S."/>
            <person name="Walsh D.A."/>
            <person name="Denef V.J."/>
            <person name="McMahon K.D."/>
            <person name="Konstantinidis K.T."/>
            <person name="Eloe-Fadrosh E.A."/>
            <person name="Kyrpides N.C."/>
            <person name="Woyke T."/>
        </authorList>
    </citation>
    <scope>NUCLEOTIDE SEQUENCE</scope>
    <source>
        <strain evidence="1">GVMAG-M-3300023184-190</strain>
    </source>
</reference>
<sequence length="230" mass="26601">MNPQVLTVYKSPFSKIRLGRDYDGGYIIADIPNIIYNTFLSGGIDTDVSFEEDFINKYPNVNTFMFDGTINNLPKEINNDNITFIKKNIGFENNDTITNLHDIVNTHESIFVKMDIEGGEIPWVKSLNVEQLNKFEQIVMEFHFPFSDNEIEVFDKINKNHYLIHFHGNNCCGVIYHNGVNIPNVFECTYLHKKYFTTDPTLNDELIPSHLDMKNTGNDEICINYPPFVN</sequence>
<organism evidence="1">
    <name type="scientific">viral metagenome</name>
    <dbReference type="NCBI Taxonomy" id="1070528"/>
    <lineage>
        <taxon>unclassified sequences</taxon>
        <taxon>metagenomes</taxon>
        <taxon>organismal metagenomes</taxon>
    </lineage>
</organism>
<dbReference type="AlphaFoldDB" id="A0A6C0I5G1"/>
<name>A0A6C0I5G1_9ZZZZ</name>
<protein>
    <recommendedName>
        <fullName evidence="2">Methyltransferase FkbM domain-containing protein</fullName>
    </recommendedName>
</protein>
<evidence type="ECO:0000313" key="1">
    <source>
        <dbReference type="EMBL" id="QHT87645.1"/>
    </source>
</evidence>
<dbReference type="EMBL" id="MN740095">
    <property type="protein sequence ID" value="QHT87645.1"/>
    <property type="molecule type" value="Genomic_DNA"/>
</dbReference>
<evidence type="ECO:0008006" key="2">
    <source>
        <dbReference type="Google" id="ProtNLM"/>
    </source>
</evidence>
<accession>A0A6C0I5G1</accession>